<feature type="disulfide bond" description="Redox-active" evidence="3">
    <location>
        <begin position="171"/>
        <end position="175"/>
    </location>
</feature>
<dbReference type="AlphaFoldDB" id="A0A0F7SLH0"/>
<dbReference type="Pfam" id="PF02630">
    <property type="entry name" value="SCO1-SenC"/>
    <property type="match status" value="1"/>
</dbReference>
<accession>A0A0F7SLH0</accession>
<dbReference type="Gene3D" id="3.40.30.10">
    <property type="entry name" value="Glutaredoxin"/>
    <property type="match status" value="1"/>
</dbReference>
<comment type="similarity">
    <text evidence="1">Belongs to the SCO1/2 family.</text>
</comment>
<evidence type="ECO:0000313" key="5">
    <source>
        <dbReference type="EMBL" id="CDZ98553.1"/>
    </source>
</evidence>
<sequence>MFTPSASRLSQLTVRATHRTAAGSFRPCLSPLQPLVRRSYVSPGSASPSGSTPPPKTSAHVSPQNGEESNFKAPLEKPYAGRPASSSELIGVFNWKAAGLFVAAGVGLYVYFTGEKERIQELKRQQHAKSVKTGKPLIGGPFSLLDHNGNVFTEKNLLGQWSLMYFGFTNCPDICPEELDKMSEVVDIVDKKHGKISRPVFISCDPARDDVPTVKAYVADFHPRTVGLTGPFDAVKAMCKAFRVYFSTPPTAGPDDDYLVDHSIYFYLMDPDGAFVDAFGKDHTAEQVVEKIDEALADWNEHQRLASKLASE</sequence>
<name>A0A0F7SLH0_PHARH</name>
<keyword evidence="2" id="KW-0186">Copper</keyword>
<dbReference type="InterPro" id="IPR003782">
    <property type="entry name" value="SCO1/SenC"/>
</dbReference>
<feature type="region of interest" description="Disordered" evidence="4">
    <location>
        <begin position="39"/>
        <end position="79"/>
    </location>
</feature>
<evidence type="ECO:0000256" key="4">
    <source>
        <dbReference type="SAM" id="MobiDB-lite"/>
    </source>
</evidence>
<feature type="binding site" evidence="2">
    <location>
        <position position="171"/>
    </location>
    <ligand>
        <name>Cu cation</name>
        <dbReference type="ChEBI" id="CHEBI:23378"/>
    </ligand>
</feature>
<dbReference type="GO" id="GO:0033617">
    <property type="term" value="P:mitochondrial respiratory chain complex IV assembly"/>
    <property type="evidence" value="ECO:0007669"/>
    <property type="project" value="TreeGrafter"/>
</dbReference>
<evidence type="ECO:0000256" key="2">
    <source>
        <dbReference type="PIRSR" id="PIRSR603782-1"/>
    </source>
</evidence>
<dbReference type="CDD" id="cd02968">
    <property type="entry name" value="SCO"/>
    <property type="match status" value="1"/>
</dbReference>
<dbReference type="GO" id="GO:0005507">
    <property type="term" value="F:copper ion binding"/>
    <property type="evidence" value="ECO:0007669"/>
    <property type="project" value="UniProtKB-ARBA"/>
</dbReference>
<dbReference type="PANTHER" id="PTHR12151">
    <property type="entry name" value="ELECTRON TRANSPORT PROTIN SCO1/SENC FAMILY MEMBER"/>
    <property type="match status" value="1"/>
</dbReference>
<dbReference type="FunFam" id="3.40.30.10:FF:000013">
    <property type="entry name" value="Blast:Protein SCO1 homolog, mitochondrial"/>
    <property type="match status" value="1"/>
</dbReference>
<dbReference type="GO" id="GO:0005739">
    <property type="term" value="C:mitochondrion"/>
    <property type="evidence" value="ECO:0007669"/>
    <property type="project" value="GOC"/>
</dbReference>
<proteinExistence type="inferred from homology"/>
<dbReference type="InterPro" id="IPR036249">
    <property type="entry name" value="Thioredoxin-like_sf"/>
</dbReference>
<feature type="binding site" evidence="2">
    <location>
        <position position="262"/>
    </location>
    <ligand>
        <name>Cu cation</name>
        <dbReference type="ChEBI" id="CHEBI:23378"/>
    </ligand>
</feature>
<protein>
    <submittedName>
        <fullName evidence="5">Probable sco1-involved in stabilization of cox1p and cox2p</fullName>
    </submittedName>
</protein>
<organism evidence="5">
    <name type="scientific">Phaffia rhodozyma</name>
    <name type="common">Yeast</name>
    <name type="synonym">Xanthophyllomyces dendrorhous</name>
    <dbReference type="NCBI Taxonomy" id="264483"/>
    <lineage>
        <taxon>Eukaryota</taxon>
        <taxon>Fungi</taxon>
        <taxon>Dikarya</taxon>
        <taxon>Basidiomycota</taxon>
        <taxon>Agaricomycotina</taxon>
        <taxon>Tremellomycetes</taxon>
        <taxon>Cystofilobasidiales</taxon>
        <taxon>Mrakiaceae</taxon>
        <taxon>Phaffia</taxon>
    </lineage>
</organism>
<keyword evidence="3" id="KW-1015">Disulfide bond</keyword>
<feature type="binding site" evidence="2">
    <location>
        <position position="175"/>
    </location>
    <ligand>
        <name>Cu cation</name>
        <dbReference type="ChEBI" id="CHEBI:23378"/>
    </ligand>
</feature>
<reference evidence="5" key="1">
    <citation type="submission" date="2014-08" db="EMBL/GenBank/DDBJ databases">
        <authorList>
            <person name="Sharma Rahul"/>
            <person name="Thines Marco"/>
        </authorList>
    </citation>
    <scope>NUCLEOTIDE SEQUENCE</scope>
</reference>
<evidence type="ECO:0000256" key="3">
    <source>
        <dbReference type="PIRSR" id="PIRSR603782-2"/>
    </source>
</evidence>
<dbReference type="PANTHER" id="PTHR12151:SF5">
    <property type="entry name" value="AT19154P"/>
    <property type="match status" value="1"/>
</dbReference>
<evidence type="ECO:0000256" key="1">
    <source>
        <dbReference type="ARBA" id="ARBA00010996"/>
    </source>
</evidence>
<keyword evidence="2" id="KW-0479">Metal-binding</keyword>
<dbReference type="SUPFAM" id="SSF52833">
    <property type="entry name" value="Thioredoxin-like"/>
    <property type="match status" value="1"/>
</dbReference>
<dbReference type="EMBL" id="LN483345">
    <property type="protein sequence ID" value="CDZ98553.1"/>
    <property type="molecule type" value="Genomic_DNA"/>
</dbReference>